<sequence length="514" mass="55591">MNIAEHVERGRRLFPDRVAVQAGDARWTYADLDAYTGRLAAHLRSTGVASGDRVALLLPNTAVFVVAYLAVLKLGATVVPVNTRLQAVEIGHILDDSRCAPVLTTPDLRPKLPRTAAVRVLPARGAPADFDFTPDGGVPTAQLDRDTPSTLLYTSGTTGQPKGALLSHGNVVSNMNAKVRHTGMGPDDRLMLFLPLYHCYGLNAVLNAGLNACASVVVLPSFDRGRCLRTIRDERITMFFAVPSVYRLLLDSAVSPDELAGIRYFMSAGAPLPVTTQSAWAERFGTVINEAYGLTETSPFACYNHQFRHRIGSIGAPIENVEVRVVDPATGHPLPVGEIGEIVVRGPNVMLGYWNAPQATAAAIVDGWFRTGDLGRVDEDGYFYLVDRRTDLLIVDGQNVYPAELERVLRAHPGVADVVVYGRPHEVVGHIVCAGVVPARDAPPTRADLRAHCATRLAPYKVPKIFTLLDEIPRGETGKPLRNLLAGTTADGRPGPRPVPPGHDGDDPRLEYVR</sequence>
<dbReference type="InterPro" id="IPR045851">
    <property type="entry name" value="AMP-bd_C_sf"/>
</dbReference>
<dbReference type="InterPro" id="IPR000873">
    <property type="entry name" value="AMP-dep_synth/lig_dom"/>
</dbReference>
<dbReference type="Pfam" id="PF00501">
    <property type="entry name" value="AMP-binding"/>
    <property type="match status" value="1"/>
</dbReference>
<dbReference type="Gene3D" id="3.30.300.30">
    <property type="match status" value="1"/>
</dbReference>
<keyword evidence="5" id="KW-1185">Reference proteome</keyword>
<comment type="caution">
    <text evidence="4">The sequence shown here is derived from an EMBL/GenBank/DDBJ whole genome shotgun (WGS) entry which is preliminary data.</text>
</comment>
<proteinExistence type="predicted"/>
<dbReference type="Proteomes" id="UP001582793">
    <property type="component" value="Unassembled WGS sequence"/>
</dbReference>
<feature type="compositionally biased region" description="Basic and acidic residues" evidence="1">
    <location>
        <begin position="503"/>
        <end position="514"/>
    </location>
</feature>
<evidence type="ECO:0000256" key="1">
    <source>
        <dbReference type="SAM" id="MobiDB-lite"/>
    </source>
</evidence>
<gene>
    <name evidence="4" type="ORF">AAFH96_14165</name>
</gene>
<dbReference type="PANTHER" id="PTHR43767:SF12">
    <property type="entry name" value="AMP-DEPENDENT SYNTHETASE AND LIGASE"/>
    <property type="match status" value="1"/>
</dbReference>
<organism evidence="4 5">
    <name type="scientific">Polymorphospora lycopeni</name>
    <dbReference type="NCBI Taxonomy" id="3140240"/>
    <lineage>
        <taxon>Bacteria</taxon>
        <taxon>Bacillati</taxon>
        <taxon>Actinomycetota</taxon>
        <taxon>Actinomycetes</taxon>
        <taxon>Micromonosporales</taxon>
        <taxon>Micromonosporaceae</taxon>
        <taxon>Polymorphospora</taxon>
    </lineage>
</organism>
<dbReference type="EMBL" id="JBCGDC010000033">
    <property type="protein sequence ID" value="MFB6394246.1"/>
    <property type="molecule type" value="Genomic_DNA"/>
</dbReference>
<dbReference type="InterPro" id="IPR025110">
    <property type="entry name" value="AMP-bd_C"/>
</dbReference>
<dbReference type="RefSeq" id="WP_375734461.1">
    <property type="nucleotide sequence ID" value="NZ_JBCGDC010000033.1"/>
</dbReference>
<evidence type="ECO:0000259" key="2">
    <source>
        <dbReference type="Pfam" id="PF00501"/>
    </source>
</evidence>
<feature type="domain" description="AMP-binding enzyme C-terminal" evidence="3">
    <location>
        <begin position="404"/>
        <end position="479"/>
    </location>
</feature>
<evidence type="ECO:0000313" key="4">
    <source>
        <dbReference type="EMBL" id="MFB6394246.1"/>
    </source>
</evidence>
<feature type="region of interest" description="Disordered" evidence="1">
    <location>
        <begin position="479"/>
        <end position="514"/>
    </location>
</feature>
<reference evidence="4 5" key="1">
    <citation type="submission" date="2024-04" db="EMBL/GenBank/DDBJ databases">
        <title>Polymorphospora sp. isolated from Baiyangdian Lake in Xiong'an New Area.</title>
        <authorList>
            <person name="Zhang X."/>
            <person name="Liu J."/>
        </authorList>
    </citation>
    <scope>NUCLEOTIDE SEQUENCE [LARGE SCALE GENOMIC DNA]</scope>
    <source>
        <strain evidence="4 5">2-325</strain>
    </source>
</reference>
<dbReference type="PROSITE" id="PS00455">
    <property type="entry name" value="AMP_BINDING"/>
    <property type="match status" value="1"/>
</dbReference>
<dbReference type="SUPFAM" id="SSF56801">
    <property type="entry name" value="Acetyl-CoA synthetase-like"/>
    <property type="match status" value="1"/>
</dbReference>
<feature type="domain" description="AMP-dependent synthetase/ligase" evidence="2">
    <location>
        <begin position="12"/>
        <end position="354"/>
    </location>
</feature>
<dbReference type="InterPro" id="IPR050237">
    <property type="entry name" value="ATP-dep_AMP-bd_enzyme"/>
</dbReference>
<dbReference type="PANTHER" id="PTHR43767">
    <property type="entry name" value="LONG-CHAIN-FATTY-ACID--COA LIGASE"/>
    <property type="match status" value="1"/>
</dbReference>
<dbReference type="Gene3D" id="3.40.50.12780">
    <property type="entry name" value="N-terminal domain of ligase-like"/>
    <property type="match status" value="1"/>
</dbReference>
<dbReference type="Pfam" id="PF13193">
    <property type="entry name" value="AMP-binding_C"/>
    <property type="match status" value="1"/>
</dbReference>
<accession>A0ABV5CTA3</accession>
<dbReference type="InterPro" id="IPR042099">
    <property type="entry name" value="ANL_N_sf"/>
</dbReference>
<name>A0ABV5CTA3_9ACTN</name>
<protein>
    <submittedName>
        <fullName evidence="4">AMP-binding protein</fullName>
    </submittedName>
</protein>
<evidence type="ECO:0000259" key="3">
    <source>
        <dbReference type="Pfam" id="PF13193"/>
    </source>
</evidence>
<dbReference type="InterPro" id="IPR020845">
    <property type="entry name" value="AMP-binding_CS"/>
</dbReference>
<evidence type="ECO:0000313" key="5">
    <source>
        <dbReference type="Proteomes" id="UP001582793"/>
    </source>
</evidence>